<accession>A0A1L9PQU8</accession>
<evidence type="ECO:0000313" key="2">
    <source>
        <dbReference type="EMBL" id="OJJ03928.1"/>
    </source>
</evidence>
<dbReference type="VEuPathDB" id="FungiDB:ASPVEDRAFT_763299"/>
<dbReference type="AlphaFoldDB" id="A0A1L9PQU8"/>
<name>A0A1L9PQU8_ASPVE</name>
<dbReference type="EMBL" id="KV878131">
    <property type="protein sequence ID" value="OJJ03928.1"/>
    <property type="molecule type" value="Genomic_DNA"/>
</dbReference>
<protein>
    <submittedName>
        <fullName evidence="2">Uncharacterized protein</fullName>
    </submittedName>
</protein>
<evidence type="ECO:0000313" key="3">
    <source>
        <dbReference type="Proteomes" id="UP000184073"/>
    </source>
</evidence>
<evidence type="ECO:0000256" key="1">
    <source>
        <dbReference type="SAM" id="MobiDB-lite"/>
    </source>
</evidence>
<sequence>MSSQPGLRRRDWTTGHGLRKVLDATTNTSEPKPIAHPPTDVSNLTSYRRARQTARPSPQP</sequence>
<reference evidence="3" key="1">
    <citation type="journal article" date="2017" name="Genome Biol.">
        <title>Comparative genomics reveals high biological diversity and specific adaptations in the industrially and medically important fungal genus Aspergillus.</title>
        <authorList>
            <person name="de Vries R.P."/>
            <person name="Riley R."/>
            <person name="Wiebenga A."/>
            <person name="Aguilar-Osorio G."/>
            <person name="Amillis S."/>
            <person name="Uchima C.A."/>
            <person name="Anderluh G."/>
            <person name="Asadollahi M."/>
            <person name="Askin M."/>
            <person name="Barry K."/>
            <person name="Battaglia E."/>
            <person name="Bayram O."/>
            <person name="Benocci T."/>
            <person name="Braus-Stromeyer S.A."/>
            <person name="Caldana C."/>
            <person name="Canovas D."/>
            <person name="Cerqueira G.C."/>
            <person name="Chen F."/>
            <person name="Chen W."/>
            <person name="Choi C."/>
            <person name="Clum A."/>
            <person name="Dos Santos R.A."/>
            <person name="Damasio A.R."/>
            <person name="Diallinas G."/>
            <person name="Emri T."/>
            <person name="Fekete E."/>
            <person name="Flipphi M."/>
            <person name="Freyberg S."/>
            <person name="Gallo A."/>
            <person name="Gournas C."/>
            <person name="Habgood R."/>
            <person name="Hainaut M."/>
            <person name="Harispe M.L."/>
            <person name="Henrissat B."/>
            <person name="Hilden K.S."/>
            <person name="Hope R."/>
            <person name="Hossain A."/>
            <person name="Karabika E."/>
            <person name="Karaffa L."/>
            <person name="Karanyi Z."/>
            <person name="Krasevec N."/>
            <person name="Kuo A."/>
            <person name="Kusch H."/>
            <person name="LaButti K."/>
            <person name="Lagendijk E.L."/>
            <person name="Lapidus A."/>
            <person name="Levasseur A."/>
            <person name="Lindquist E."/>
            <person name="Lipzen A."/>
            <person name="Logrieco A.F."/>
            <person name="MacCabe A."/>
            <person name="Maekelae M.R."/>
            <person name="Malavazi I."/>
            <person name="Melin P."/>
            <person name="Meyer V."/>
            <person name="Mielnichuk N."/>
            <person name="Miskei M."/>
            <person name="Molnar A.P."/>
            <person name="Mule G."/>
            <person name="Ngan C.Y."/>
            <person name="Orejas M."/>
            <person name="Orosz E."/>
            <person name="Ouedraogo J.P."/>
            <person name="Overkamp K.M."/>
            <person name="Park H.-S."/>
            <person name="Perrone G."/>
            <person name="Piumi F."/>
            <person name="Punt P.J."/>
            <person name="Ram A.F."/>
            <person name="Ramon A."/>
            <person name="Rauscher S."/>
            <person name="Record E."/>
            <person name="Riano-Pachon D.M."/>
            <person name="Robert V."/>
            <person name="Roehrig J."/>
            <person name="Ruller R."/>
            <person name="Salamov A."/>
            <person name="Salih N.S."/>
            <person name="Samson R.A."/>
            <person name="Sandor E."/>
            <person name="Sanguinetti M."/>
            <person name="Schuetze T."/>
            <person name="Sepcic K."/>
            <person name="Shelest E."/>
            <person name="Sherlock G."/>
            <person name="Sophianopoulou V."/>
            <person name="Squina F.M."/>
            <person name="Sun H."/>
            <person name="Susca A."/>
            <person name="Todd R.B."/>
            <person name="Tsang A."/>
            <person name="Unkles S.E."/>
            <person name="van de Wiele N."/>
            <person name="van Rossen-Uffink D."/>
            <person name="Oliveira J.V."/>
            <person name="Vesth T.C."/>
            <person name="Visser J."/>
            <person name="Yu J.-H."/>
            <person name="Zhou M."/>
            <person name="Andersen M.R."/>
            <person name="Archer D.B."/>
            <person name="Baker S.E."/>
            <person name="Benoit I."/>
            <person name="Brakhage A.A."/>
            <person name="Braus G.H."/>
            <person name="Fischer R."/>
            <person name="Frisvad J.C."/>
            <person name="Goldman G.H."/>
            <person name="Houbraken J."/>
            <person name="Oakley B."/>
            <person name="Pocsi I."/>
            <person name="Scazzocchio C."/>
            <person name="Seiboth B."/>
            <person name="vanKuyk P.A."/>
            <person name="Wortman J."/>
            <person name="Dyer P.S."/>
            <person name="Grigoriev I.V."/>
        </authorList>
    </citation>
    <scope>NUCLEOTIDE SEQUENCE [LARGE SCALE GENOMIC DNA]</scope>
    <source>
        <strain evidence="3">CBS 583.65</strain>
    </source>
</reference>
<dbReference type="RefSeq" id="XP_040669690.1">
    <property type="nucleotide sequence ID" value="XM_040816340.1"/>
</dbReference>
<organism evidence="2 3">
    <name type="scientific">Aspergillus versicolor CBS 583.65</name>
    <dbReference type="NCBI Taxonomy" id="1036611"/>
    <lineage>
        <taxon>Eukaryota</taxon>
        <taxon>Fungi</taxon>
        <taxon>Dikarya</taxon>
        <taxon>Ascomycota</taxon>
        <taxon>Pezizomycotina</taxon>
        <taxon>Eurotiomycetes</taxon>
        <taxon>Eurotiomycetidae</taxon>
        <taxon>Eurotiales</taxon>
        <taxon>Aspergillaceae</taxon>
        <taxon>Aspergillus</taxon>
        <taxon>Aspergillus subgen. Nidulantes</taxon>
    </lineage>
</organism>
<proteinExistence type="predicted"/>
<dbReference type="Proteomes" id="UP000184073">
    <property type="component" value="Unassembled WGS sequence"/>
</dbReference>
<feature type="region of interest" description="Disordered" evidence="1">
    <location>
        <begin position="1"/>
        <end position="60"/>
    </location>
</feature>
<dbReference type="GeneID" id="63731851"/>
<gene>
    <name evidence="2" type="ORF">ASPVEDRAFT_763299</name>
</gene>
<keyword evidence="3" id="KW-1185">Reference proteome</keyword>